<feature type="region of interest" description="Disordered" evidence="1">
    <location>
        <begin position="155"/>
        <end position="183"/>
    </location>
</feature>
<comment type="caution">
    <text evidence="2">The sequence shown here is derived from an EMBL/GenBank/DDBJ whole genome shotgun (WGS) entry which is preliminary data.</text>
</comment>
<dbReference type="AlphaFoldDB" id="A0AAD7NY57"/>
<keyword evidence="3" id="KW-1185">Reference proteome</keyword>
<dbReference type="EMBL" id="JARJLG010000005">
    <property type="protein sequence ID" value="KAJ7780775.1"/>
    <property type="molecule type" value="Genomic_DNA"/>
</dbReference>
<reference evidence="2" key="1">
    <citation type="submission" date="2023-03" db="EMBL/GenBank/DDBJ databases">
        <title>Massive genome expansion in bonnet fungi (Mycena s.s.) driven by repeated elements and novel gene families across ecological guilds.</title>
        <authorList>
            <consortium name="Lawrence Berkeley National Laboratory"/>
            <person name="Harder C.B."/>
            <person name="Miyauchi S."/>
            <person name="Viragh M."/>
            <person name="Kuo A."/>
            <person name="Thoen E."/>
            <person name="Andreopoulos B."/>
            <person name="Lu D."/>
            <person name="Skrede I."/>
            <person name="Drula E."/>
            <person name="Henrissat B."/>
            <person name="Morin E."/>
            <person name="Kohler A."/>
            <person name="Barry K."/>
            <person name="LaButti K."/>
            <person name="Morin E."/>
            <person name="Salamov A."/>
            <person name="Lipzen A."/>
            <person name="Mereny Z."/>
            <person name="Hegedus B."/>
            <person name="Baldrian P."/>
            <person name="Stursova M."/>
            <person name="Weitz H."/>
            <person name="Taylor A."/>
            <person name="Grigoriev I.V."/>
            <person name="Nagy L.G."/>
            <person name="Martin F."/>
            <person name="Kauserud H."/>
        </authorList>
    </citation>
    <scope>NUCLEOTIDE SEQUENCE</scope>
    <source>
        <strain evidence="2">CBHHK188m</strain>
    </source>
</reference>
<evidence type="ECO:0000313" key="3">
    <source>
        <dbReference type="Proteomes" id="UP001215280"/>
    </source>
</evidence>
<protein>
    <submittedName>
        <fullName evidence="2">Uncharacterized protein</fullName>
    </submittedName>
</protein>
<feature type="compositionally biased region" description="Basic and acidic residues" evidence="1">
    <location>
        <begin position="174"/>
        <end position="183"/>
    </location>
</feature>
<evidence type="ECO:0000313" key="2">
    <source>
        <dbReference type="EMBL" id="KAJ7780775.1"/>
    </source>
</evidence>
<dbReference type="Proteomes" id="UP001215280">
    <property type="component" value="Unassembled WGS sequence"/>
</dbReference>
<feature type="compositionally biased region" description="Acidic residues" evidence="1">
    <location>
        <begin position="159"/>
        <end position="173"/>
    </location>
</feature>
<evidence type="ECO:0000256" key="1">
    <source>
        <dbReference type="SAM" id="MobiDB-lite"/>
    </source>
</evidence>
<sequence>MPDEETKRPDEAPDEYWRWPHQNRAERLLEHLLQMEMGKLDDSDYVWDTSIDFREVTSPIARSVGQLINKRSKSVPSTPEQTRILAETEHLIAQRMTDAAAMKERIGTHMKPVLEFLDSLQKKRIKFPHSKRHLVARLNLLREILDNVEEMVTKPVDGDVTETEVDTESEDDTEVQRVRRNMD</sequence>
<accession>A0AAD7NY57</accession>
<name>A0AAD7NY57_9AGAR</name>
<organism evidence="2 3">
    <name type="scientific">Mycena maculata</name>
    <dbReference type="NCBI Taxonomy" id="230809"/>
    <lineage>
        <taxon>Eukaryota</taxon>
        <taxon>Fungi</taxon>
        <taxon>Dikarya</taxon>
        <taxon>Basidiomycota</taxon>
        <taxon>Agaricomycotina</taxon>
        <taxon>Agaricomycetes</taxon>
        <taxon>Agaricomycetidae</taxon>
        <taxon>Agaricales</taxon>
        <taxon>Marasmiineae</taxon>
        <taxon>Mycenaceae</taxon>
        <taxon>Mycena</taxon>
    </lineage>
</organism>
<gene>
    <name evidence="2" type="ORF">DFH07DRAFT_793340</name>
</gene>
<proteinExistence type="predicted"/>